<reference evidence="2 3" key="1">
    <citation type="submission" date="2013-09" db="EMBL/GenBank/DDBJ databases">
        <title>Genome sequencing of Arenimonas metalli.</title>
        <authorList>
            <person name="Chen F."/>
            <person name="Wang G."/>
        </authorList>
    </citation>
    <scope>NUCLEOTIDE SEQUENCE [LARGE SCALE GENOMIC DNA]</scope>
    <source>
        <strain evidence="2 3">CF5-1</strain>
    </source>
</reference>
<dbReference type="InterPro" id="IPR037883">
    <property type="entry name" value="Knr4/Smi1-like_sf"/>
</dbReference>
<dbReference type="Gene3D" id="3.40.1580.10">
    <property type="entry name" value="SMI1/KNR4-like"/>
    <property type="match status" value="1"/>
</dbReference>
<keyword evidence="3" id="KW-1185">Reference proteome</keyword>
<dbReference type="eggNOG" id="ENOG5032C5Z">
    <property type="taxonomic scope" value="Bacteria"/>
</dbReference>
<comment type="caution">
    <text evidence="2">The sequence shown here is derived from an EMBL/GenBank/DDBJ whole genome shotgun (WGS) entry which is preliminary data.</text>
</comment>
<protein>
    <recommendedName>
        <fullName evidence="1">Knr4/Smi1-like domain-containing protein</fullName>
    </recommendedName>
</protein>
<proteinExistence type="predicted"/>
<evidence type="ECO:0000313" key="2">
    <source>
        <dbReference type="EMBL" id="KFN46857.1"/>
    </source>
</evidence>
<dbReference type="InterPro" id="IPR018958">
    <property type="entry name" value="Knr4/Smi1-like_dom"/>
</dbReference>
<accession>A0A091B5S2</accession>
<evidence type="ECO:0000313" key="3">
    <source>
        <dbReference type="Proteomes" id="UP000029393"/>
    </source>
</evidence>
<organism evidence="2 3">
    <name type="scientific">Arenimonas metalli CF5-1</name>
    <dbReference type="NCBI Taxonomy" id="1384056"/>
    <lineage>
        <taxon>Bacteria</taxon>
        <taxon>Pseudomonadati</taxon>
        <taxon>Pseudomonadota</taxon>
        <taxon>Gammaproteobacteria</taxon>
        <taxon>Lysobacterales</taxon>
        <taxon>Lysobacteraceae</taxon>
        <taxon>Arenimonas</taxon>
    </lineage>
</organism>
<dbReference type="Pfam" id="PF09346">
    <property type="entry name" value="SMI1_KNR4"/>
    <property type="match status" value="1"/>
</dbReference>
<sequence length="148" mass="16135">MAVHGHGFVSDALIDQAEAELGLGLPEQFKAIWRTHNCNELAGGWRFYPIFDPLDPRKTACSITHENLRGAWGGQVRSLGLLALASNGTGNHLVARIVDGCVEPVILHWHHETGKCTHWKPGVDAVQRAAQKSAEALSRLRARFAGKA</sequence>
<gene>
    <name evidence="2" type="ORF">N787_00760</name>
</gene>
<name>A0A091B5S2_9GAMM</name>
<dbReference type="Proteomes" id="UP000029393">
    <property type="component" value="Unassembled WGS sequence"/>
</dbReference>
<dbReference type="SUPFAM" id="SSF160631">
    <property type="entry name" value="SMI1/KNR4-like"/>
    <property type="match status" value="1"/>
</dbReference>
<dbReference type="AlphaFoldDB" id="A0A091B5S2"/>
<dbReference type="STRING" id="1384056.N787_00760"/>
<feature type="domain" description="Knr4/Smi1-like" evidence="1">
    <location>
        <begin position="9"/>
        <end position="115"/>
    </location>
</feature>
<evidence type="ECO:0000259" key="1">
    <source>
        <dbReference type="Pfam" id="PF09346"/>
    </source>
</evidence>
<dbReference type="EMBL" id="AVCK01000012">
    <property type="protein sequence ID" value="KFN46857.1"/>
    <property type="molecule type" value="Genomic_DNA"/>
</dbReference>
<dbReference type="RefSeq" id="WP_034210953.1">
    <property type="nucleotide sequence ID" value="NZ_AVCK01000012.1"/>
</dbReference>